<sequence>FQIKTITPGETPSSDNGGAGAATQQILSNFMQMFGAEGGDAHLSLNEDVTNTNVMKAFDGVLDPLAAVWTALNLNMDTLSDSRHSGGVGADMHGVFVDSLRKVPKVPNIRGSNLGLTRRRSMALLLASGGAAKKQRQRDITRERILEILEMVFVRHPYRLVESFMLTWKVKSDSGHLFVPPDSDR</sequence>
<dbReference type="GeneID" id="25914093"/>
<reference evidence="2 3" key="1">
    <citation type="submission" date="2011-02" db="EMBL/GenBank/DDBJ databases">
        <title>The Genome Sequence of Sphaeroforma arctica JP610.</title>
        <authorList>
            <consortium name="The Broad Institute Genome Sequencing Platform"/>
            <person name="Russ C."/>
            <person name="Cuomo C."/>
            <person name="Young S.K."/>
            <person name="Zeng Q."/>
            <person name="Gargeya S."/>
            <person name="Alvarado L."/>
            <person name="Berlin A."/>
            <person name="Chapman S.B."/>
            <person name="Chen Z."/>
            <person name="Freedman E."/>
            <person name="Gellesch M."/>
            <person name="Goldberg J."/>
            <person name="Griggs A."/>
            <person name="Gujja S."/>
            <person name="Heilman E."/>
            <person name="Heiman D."/>
            <person name="Howarth C."/>
            <person name="Mehta T."/>
            <person name="Neiman D."/>
            <person name="Pearson M."/>
            <person name="Roberts A."/>
            <person name="Saif S."/>
            <person name="Shea T."/>
            <person name="Shenoy N."/>
            <person name="Sisk P."/>
            <person name="Stolte C."/>
            <person name="Sykes S."/>
            <person name="White J."/>
            <person name="Yandava C."/>
            <person name="Burger G."/>
            <person name="Gray M.W."/>
            <person name="Holland P.W.H."/>
            <person name="King N."/>
            <person name="Lang F.B.F."/>
            <person name="Roger A.J."/>
            <person name="Ruiz-Trillo I."/>
            <person name="Haas B."/>
            <person name="Nusbaum C."/>
            <person name="Birren B."/>
        </authorList>
    </citation>
    <scope>NUCLEOTIDE SEQUENCE [LARGE SCALE GENOMIC DNA]</scope>
    <source>
        <strain evidence="2 3">JP610</strain>
    </source>
</reference>
<feature type="region of interest" description="Disordered" evidence="1">
    <location>
        <begin position="1"/>
        <end position="21"/>
    </location>
</feature>
<feature type="non-terminal residue" evidence="2">
    <location>
        <position position="185"/>
    </location>
</feature>
<name>A0A0L0FCR1_9EUKA</name>
<organism evidence="2 3">
    <name type="scientific">Sphaeroforma arctica JP610</name>
    <dbReference type="NCBI Taxonomy" id="667725"/>
    <lineage>
        <taxon>Eukaryota</taxon>
        <taxon>Ichthyosporea</taxon>
        <taxon>Ichthyophonida</taxon>
        <taxon>Sphaeroforma</taxon>
    </lineage>
</organism>
<dbReference type="AlphaFoldDB" id="A0A0L0FCR1"/>
<dbReference type="Proteomes" id="UP000054560">
    <property type="component" value="Unassembled WGS sequence"/>
</dbReference>
<evidence type="ECO:0000313" key="3">
    <source>
        <dbReference type="Proteomes" id="UP000054560"/>
    </source>
</evidence>
<keyword evidence="3" id="KW-1185">Reference proteome</keyword>
<dbReference type="RefSeq" id="XP_014147755.1">
    <property type="nucleotide sequence ID" value="XM_014292280.1"/>
</dbReference>
<feature type="non-terminal residue" evidence="2">
    <location>
        <position position="1"/>
    </location>
</feature>
<gene>
    <name evidence="2" type="ORF">SARC_13589</name>
</gene>
<dbReference type="EMBL" id="KQ245072">
    <property type="protein sequence ID" value="KNC73853.1"/>
    <property type="molecule type" value="Genomic_DNA"/>
</dbReference>
<evidence type="ECO:0000256" key="1">
    <source>
        <dbReference type="SAM" id="MobiDB-lite"/>
    </source>
</evidence>
<protein>
    <submittedName>
        <fullName evidence="2">Uncharacterized protein</fullName>
    </submittedName>
</protein>
<accession>A0A0L0FCR1</accession>
<proteinExistence type="predicted"/>
<evidence type="ECO:0000313" key="2">
    <source>
        <dbReference type="EMBL" id="KNC73853.1"/>
    </source>
</evidence>